<keyword evidence="3" id="KW-1185">Reference proteome</keyword>
<evidence type="ECO:0000313" key="2">
    <source>
        <dbReference type="EMBL" id="CAD6344188.1"/>
    </source>
</evidence>
<dbReference type="Proteomes" id="UP000604825">
    <property type="component" value="Unassembled WGS sequence"/>
</dbReference>
<protein>
    <submittedName>
        <fullName evidence="2">Uncharacterized protein</fullName>
    </submittedName>
</protein>
<organism evidence="2 3">
    <name type="scientific">Miscanthus lutarioriparius</name>
    <dbReference type="NCBI Taxonomy" id="422564"/>
    <lineage>
        <taxon>Eukaryota</taxon>
        <taxon>Viridiplantae</taxon>
        <taxon>Streptophyta</taxon>
        <taxon>Embryophyta</taxon>
        <taxon>Tracheophyta</taxon>
        <taxon>Spermatophyta</taxon>
        <taxon>Magnoliopsida</taxon>
        <taxon>Liliopsida</taxon>
        <taxon>Poales</taxon>
        <taxon>Poaceae</taxon>
        <taxon>PACMAD clade</taxon>
        <taxon>Panicoideae</taxon>
        <taxon>Andropogonodae</taxon>
        <taxon>Andropogoneae</taxon>
        <taxon>Saccharinae</taxon>
        <taxon>Miscanthus</taxon>
    </lineage>
</organism>
<comment type="caution">
    <text evidence="2">The sequence shown here is derived from an EMBL/GenBank/DDBJ whole genome shotgun (WGS) entry which is preliminary data.</text>
</comment>
<dbReference type="EMBL" id="CAJGYO010000912">
    <property type="protein sequence ID" value="CAD6344188.1"/>
    <property type="molecule type" value="Genomic_DNA"/>
</dbReference>
<proteinExistence type="predicted"/>
<sequence length="157" mass="17468">MALNSSRTGHLRRVDSPVNLSWVPVGMDPNAVCRLSIHILAHEQHVENGRHEYHVSSHKNWVRNKDTISWMDFYADLDEEIKHGRNQSLSVTFWDKIAGPIIHGATKDAHPSEHVANARPASAKPIANIEESPANDDPLGEAAEDDPWGLSILASFK</sequence>
<dbReference type="AlphaFoldDB" id="A0A811ST81"/>
<evidence type="ECO:0000256" key="1">
    <source>
        <dbReference type="SAM" id="MobiDB-lite"/>
    </source>
</evidence>
<reference evidence="2" key="1">
    <citation type="submission" date="2020-10" db="EMBL/GenBank/DDBJ databases">
        <authorList>
            <person name="Han B."/>
            <person name="Lu T."/>
            <person name="Zhao Q."/>
            <person name="Huang X."/>
            <person name="Zhao Y."/>
        </authorList>
    </citation>
    <scope>NUCLEOTIDE SEQUENCE</scope>
</reference>
<feature type="compositionally biased region" description="Acidic residues" evidence="1">
    <location>
        <begin position="138"/>
        <end position="147"/>
    </location>
</feature>
<evidence type="ECO:0000313" key="3">
    <source>
        <dbReference type="Proteomes" id="UP000604825"/>
    </source>
</evidence>
<accession>A0A811ST81</accession>
<feature type="region of interest" description="Disordered" evidence="1">
    <location>
        <begin position="105"/>
        <end position="157"/>
    </location>
</feature>
<gene>
    <name evidence="2" type="ORF">NCGR_LOCUS68286</name>
</gene>
<name>A0A811ST81_9POAL</name>
<dbReference type="OrthoDB" id="685527at2759"/>